<name>A0A6C2UP81_9BACT</name>
<dbReference type="AlphaFoldDB" id="A0A6C2UP81"/>
<dbReference type="Proteomes" id="UP000346198">
    <property type="component" value="Unassembled WGS sequence"/>
</dbReference>
<organism evidence="1 2">
    <name type="scientific">Pontiella sulfatireligans</name>
    <dbReference type="NCBI Taxonomy" id="2750658"/>
    <lineage>
        <taxon>Bacteria</taxon>
        <taxon>Pseudomonadati</taxon>
        <taxon>Kiritimatiellota</taxon>
        <taxon>Kiritimatiellia</taxon>
        <taxon>Kiritimatiellales</taxon>
        <taxon>Pontiellaceae</taxon>
        <taxon>Pontiella</taxon>
    </lineage>
</organism>
<proteinExistence type="predicted"/>
<evidence type="ECO:0000313" key="2">
    <source>
        <dbReference type="Proteomes" id="UP000346198"/>
    </source>
</evidence>
<gene>
    <name evidence="1" type="ORF">SCARR_04156</name>
</gene>
<sequence>MDLSSLEVHWAFARAGTMREHNAVVITAWGHLFETGIVLDAWRRSGKLYWNHVGADRYPWLKADPATLE</sequence>
<reference evidence="1 2" key="1">
    <citation type="submission" date="2019-04" db="EMBL/GenBank/DDBJ databases">
        <authorList>
            <person name="Van Vliet M D."/>
        </authorList>
    </citation>
    <scope>NUCLEOTIDE SEQUENCE [LARGE SCALE GENOMIC DNA]</scope>
    <source>
        <strain evidence="1 2">F21</strain>
    </source>
</reference>
<accession>A0A6C2UP81</accession>
<evidence type="ECO:0000313" key="1">
    <source>
        <dbReference type="EMBL" id="VGO22075.1"/>
    </source>
</evidence>
<protein>
    <submittedName>
        <fullName evidence="1">Uncharacterized protein</fullName>
    </submittedName>
</protein>
<dbReference type="EMBL" id="CAAHFH010000002">
    <property type="protein sequence ID" value="VGO22075.1"/>
    <property type="molecule type" value="Genomic_DNA"/>
</dbReference>
<dbReference type="RefSeq" id="WP_168433479.1">
    <property type="nucleotide sequence ID" value="NZ_CAAHFH010000002.1"/>
</dbReference>
<keyword evidence="2" id="KW-1185">Reference proteome</keyword>